<dbReference type="FunFam" id="1.10.10.10:FF:000001">
    <property type="entry name" value="LysR family transcriptional regulator"/>
    <property type="match status" value="1"/>
</dbReference>
<dbReference type="PRINTS" id="PR00039">
    <property type="entry name" value="HTHLYSR"/>
</dbReference>
<organism evidence="6 7">
    <name type="scientific">Sulfobacillus benefaciens</name>
    <dbReference type="NCBI Taxonomy" id="453960"/>
    <lineage>
        <taxon>Bacteria</taxon>
        <taxon>Bacillati</taxon>
        <taxon>Bacillota</taxon>
        <taxon>Clostridia</taxon>
        <taxon>Eubacteriales</taxon>
        <taxon>Clostridiales Family XVII. Incertae Sedis</taxon>
        <taxon>Sulfobacillus</taxon>
    </lineage>
</organism>
<dbReference type="InterPro" id="IPR000847">
    <property type="entry name" value="LysR_HTH_N"/>
</dbReference>
<dbReference type="InterPro" id="IPR036388">
    <property type="entry name" value="WH-like_DNA-bd_sf"/>
</dbReference>
<comment type="caution">
    <text evidence="6">The sequence shown here is derived from an EMBL/GenBank/DDBJ whole genome shotgun (WGS) entry which is preliminary data.</text>
</comment>
<dbReference type="EMBL" id="PXYW01000029">
    <property type="protein sequence ID" value="PSR32992.1"/>
    <property type="molecule type" value="Genomic_DNA"/>
</dbReference>
<gene>
    <name evidence="6" type="ORF">C7B46_12120</name>
</gene>
<dbReference type="Pfam" id="PF00126">
    <property type="entry name" value="HTH_1"/>
    <property type="match status" value="1"/>
</dbReference>
<feature type="domain" description="HTH lysR-type" evidence="5">
    <location>
        <begin position="1"/>
        <end position="58"/>
    </location>
</feature>
<evidence type="ECO:0000313" key="6">
    <source>
        <dbReference type="EMBL" id="PSR32992.1"/>
    </source>
</evidence>
<dbReference type="Gene3D" id="3.40.190.290">
    <property type="match status" value="1"/>
</dbReference>
<proteinExistence type="inferred from homology"/>
<name>A0A2T2XEZ1_9FIRM</name>
<evidence type="ECO:0000256" key="1">
    <source>
        <dbReference type="ARBA" id="ARBA00009437"/>
    </source>
</evidence>
<dbReference type="AlphaFoldDB" id="A0A2T2XEZ1"/>
<accession>A0A2T2XEZ1</accession>
<dbReference type="SUPFAM" id="SSF46785">
    <property type="entry name" value="Winged helix' DNA-binding domain"/>
    <property type="match status" value="1"/>
</dbReference>
<evidence type="ECO:0000313" key="7">
    <source>
        <dbReference type="Proteomes" id="UP000242972"/>
    </source>
</evidence>
<dbReference type="SUPFAM" id="SSF53850">
    <property type="entry name" value="Periplasmic binding protein-like II"/>
    <property type="match status" value="1"/>
</dbReference>
<comment type="similarity">
    <text evidence="1">Belongs to the LysR transcriptional regulatory family.</text>
</comment>
<dbReference type="GO" id="GO:0000976">
    <property type="term" value="F:transcription cis-regulatory region binding"/>
    <property type="evidence" value="ECO:0007669"/>
    <property type="project" value="TreeGrafter"/>
</dbReference>
<evidence type="ECO:0000256" key="3">
    <source>
        <dbReference type="ARBA" id="ARBA00023125"/>
    </source>
</evidence>
<dbReference type="PANTHER" id="PTHR30126">
    <property type="entry name" value="HTH-TYPE TRANSCRIPTIONAL REGULATOR"/>
    <property type="match status" value="1"/>
</dbReference>
<dbReference type="Pfam" id="PF03466">
    <property type="entry name" value="LysR_substrate"/>
    <property type="match status" value="1"/>
</dbReference>
<keyword evidence="4" id="KW-0804">Transcription</keyword>
<protein>
    <submittedName>
        <fullName evidence="6">LysR family transcriptional regulator</fullName>
    </submittedName>
</protein>
<evidence type="ECO:0000256" key="4">
    <source>
        <dbReference type="ARBA" id="ARBA00023163"/>
    </source>
</evidence>
<keyword evidence="2" id="KW-0805">Transcription regulation</keyword>
<evidence type="ECO:0000256" key="2">
    <source>
        <dbReference type="ARBA" id="ARBA00023015"/>
    </source>
</evidence>
<dbReference type="Proteomes" id="UP000242972">
    <property type="component" value="Unassembled WGS sequence"/>
</dbReference>
<dbReference type="InterPro" id="IPR036390">
    <property type="entry name" value="WH_DNA-bd_sf"/>
</dbReference>
<evidence type="ECO:0000259" key="5">
    <source>
        <dbReference type="PROSITE" id="PS50931"/>
    </source>
</evidence>
<dbReference type="PROSITE" id="PS50931">
    <property type="entry name" value="HTH_LYSR"/>
    <property type="match status" value="1"/>
</dbReference>
<dbReference type="PANTHER" id="PTHR30126:SF40">
    <property type="entry name" value="HTH-TYPE TRANSCRIPTIONAL REGULATOR GLTR"/>
    <property type="match status" value="1"/>
</dbReference>
<keyword evidence="3" id="KW-0238">DNA-binding</keyword>
<dbReference type="Gene3D" id="1.10.10.10">
    <property type="entry name" value="Winged helix-like DNA-binding domain superfamily/Winged helix DNA-binding domain"/>
    <property type="match status" value="1"/>
</dbReference>
<dbReference type="InterPro" id="IPR005119">
    <property type="entry name" value="LysR_subst-bd"/>
</dbReference>
<sequence>MLDTRLQAFLATVQEGHLTGAARKLNLSVSALSHHISQLEQDFSAALFTRGNRGMVLTPAGESLYHYAVQIEGAWQQAYREVRARATGDQLIHLAASHTVTEFFLPEPLGLFRKARPEVRLHLRMVNSDEVASLVESGAVDLGISEGRRSHGSLSSLGLWNDELGCILSADHPLQVKPQLSLDDVVRQDLILREDGSGTRSIFEQMLEDHGVSSRDLRVTAELASIQGILGLVAHGVGIAVLSRVVTYGMREVVYRPIADVTLTRQISLLERPGPKPNQAILQLIDTMVRSATRFNQRRGSE</sequence>
<reference evidence="6 7" key="1">
    <citation type="journal article" date="2014" name="BMC Genomics">
        <title>Comparison of environmental and isolate Sulfobacillus genomes reveals diverse carbon, sulfur, nitrogen, and hydrogen metabolisms.</title>
        <authorList>
            <person name="Justice N.B."/>
            <person name="Norman A."/>
            <person name="Brown C.T."/>
            <person name="Singh A."/>
            <person name="Thomas B.C."/>
            <person name="Banfield J.F."/>
        </authorList>
    </citation>
    <scope>NUCLEOTIDE SEQUENCE [LARGE SCALE GENOMIC DNA]</scope>
    <source>
        <strain evidence="6">AMDSBA4</strain>
    </source>
</reference>
<dbReference type="GO" id="GO:0003700">
    <property type="term" value="F:DNA-binding transcription factor activity"/>
    <property type="evidence" value="ECO:0007669"/>
    <property type="project" value="InterPro"/>
</dbReference>